<proteinExistence type="predicted"/>
<feature type="region of interest" description="Disordered" evidence="1">
    <location>
        <begin position="30"/>
        <end position="64"/>
    </location>
</feature>
<dbReference type="AlphaFoldDB" id="A0A127ZA98"/>
<gene>
    <name evidence="2" type="ORF">SPSC_01522</name>
</gene>
<evidence type="ECO:0000313" key="2">
    <source>
        <dbReference type="EMBL" id="CDU22892.1"/>
    </source>
</evidence>
<reference evidence="2" key="1">
    <citation type="submission" date="2014-06" db="EMBL/GenBank/DDBJ databases">
        <authorList>
            <person name="Ju J."/>
            <person name="Zhang J."/>
        </authorList>
    </citation>
    <scope>NUCLEOTIDE SEQUENCE</scope>
    <source>
        <strain evidence="2">SscI8</strain>
    </source>
</reference>
<organism evidence="2">
    <name type="scientific">Sporisorium scitamineum</name>
    <dbReference type="NCBI Taxonomy" id="49012"/>
    <lineage>
        <taxon>Eukaryota</taxon>
        <taxon>Fungi</taxon>
        <taxon>Dikarya</taxon>
        <taxon>Basidiomycota</taxon>
        <taxon>Ustilaginomycotina</taxon>
        <taxon>Ustilaginomycetes</taxon>
        <taxon>Ustilaginales</taxon>
        <taxon>Ustilaginaceae</taxon>
        <taxon>Sporisorium</taxon>
    </lineage>
</organism>
<dbReference type="EMBL" id="LK056657">
    <property type="protein sequence ID" value="CDU22892.1"/>
    <property type="molecule type" value="Genomic_DNA"/>
</dbReference>
<evidence type="ECO:0000256" key="1">
    <source>
        <dbReference type="SAM" id="MobiDB-lite"/>
    </source>
</evidence>
<protein>
    <submittedName>
        <fullName evidence="2">Uncharacterized protein</fullName>
    </submittedName>
</protein>
<accession>A0A127ZA98</accession>
<name>A0A127ZA98_9BASI</name>
<sequence>MRGSTVLALRSSLITSRRLLLINKAVDTDPANGQTNETGSTRRRGPSVIDSRSTGGSGQCKANKHALSSPARISFLQLFARAYGTILSLALLWARRKARSRGFKQIVKHANLSRSSAGSLASAVHKRTGVSFAQSHHHPHRLPRSPILLAARTKAIGSKDNGINPTTRSCSNARQHRRQRAELELRSHCHVNQPSISKLFGLKRYLHIHAWVATNADVAPFQPGSQCGVHGSKSDRCHMCNNKTRISKFAGATNGS</sequence>